<dbReference type="Gene3D" id="3.30.450.20">
    <property type="entry name" value="PAS domain"/>
    <property type="match status" value="11"/>
</dbReference>
<feature type="domain" description="PAC" evidence="8">
    <location>
        <begin position="1910"/>
        <end position="1962"/>
    </location>
</feature>
<dbReference type="Pfam" id="PF01590">
    <property type="entry name" value="GAF"/>
    <property type="match status" value="2"/>
</dbReference>
<evidence type="ECO:0000256" key="3">
    <source>
        <dbReference type="ARBA" id="ARBA00022553"/>
    </source>
</evidence>
<dbReference type="SMART" id="SM00065">
    <property type="entry name" value="GAF"/>
    <property type="match status" value="2"/>
</dbReference>
<dbReference type="InterPro" id="IPR003018">
    <property type="entry name" value="GAF"/>
</dbReference>
<feature type="domain" description="PAS" evidence="7">
    <location>
        <begin position="222"/>
        <end position="253"/>
    </location>
</feature>
<feature type="domain" description="PAC" evidence="8">
    <location>
        <begin position="392"/>
        <end position="443"/>
    </location>
</feature>
<dbReference type="PROSITE" id="PS50113">
    <property type="entry name" value="PAC"/>
    <property type="match status" value="9"/>
</dbReference>
<feature type="transmembrane region" description="Helical" evidence="6">
    <location>
        <begin position="80"/>
        <end position="99"/>
    </location>
</feature>
<feature type="domain" description="PAS" evidence="7">
    <location>
        <begin position="1006"/>
        <end position="1068"/>
    </location>
</feature>
<dbReference type="Gene3D" id="3.30.565.10">
    <property type="entry name" value="Histidine kinase-like ATPase, C-terminal domain"/>
    <property type="match status" value="1"/>
</dbReference>
<dbReference type="InterPro" id="IPR036890">
    <property type="entry name" value="HATPase_C_sf"/>
</dbReference>
<dbReference type="NCBIfam" id="TIGR00229">
    <property type="entry name" value="sensory_box"/>
    <property type="match status" value="8"/>
</dbReference>
<evidence type="ECO:0000256" key="6">
    <source>
        <dbReference type="SAM" id="Phobius"/>
    </source>
</evidence>
<gene>
    <name evidence="9" type="ORF">EMA8858_02649</name>
</gene>
<feature type="transmembrane region" description="Helical" evidence="6">
    <location>
        <begin position="132"/>
        <end position="149"/>
    </location>
</feature>
<dbReference type="PANTHER" id="PTHR43304:SF1">
    <property type="entry name" value="PAC DOMAIN-CONTAINING PROTEIN"/>
    <property type="match status" value="1"/>
</dbReference>
<feature type="domain" description="PAC" evidence="8">
    <location>
        <begin position="1082"/>
        <end position="1134"/>
    </location>
</feature>
<evidence type="ECO:0000256" key="4">
    <source>
        <dbReference type="ARBA" id="ARBA00022679"/>
    </source>
</evidence>
<dbReference type="CDD" id="cd00130">
    <property type="entry name" value="PAS"/>
    <property type="match status" value="4"/>
</dbReference>
<dbReference type="InterPro" id="IPR035965">
    <property type="entry name" value="PAS-like_dom_sf"/>
</dbReference>
<feature type="domain" description="PAS" evidence="7">
    <location>
        <begin position="1584"/>
        <end position="1641"/>
    </location>
</feature>
<proteinExistence type="predicted"/>
<feature type="domain" description="PAS" evidence="7">
    <location>
        <begin position="570"/>
        <end position="643"/>
    </location>
</feature>
<dbReference type="InterPro" id="IPR052162">
    <property type="entry name" value="Sensor_kinase/Photoreceptor"/>
</dbReference>
<evidence type="ECO:0000256" key="5">
    <source>
        <dbReference type="ARBA" id="ARBA00022777"/>
    </source>
</evidence>
<dbReference type="Pfam" id="PF13426">
    <property type="entry name" value="PAS_9"/>
    <property type="match status" value="5"/>
</dbReference>
<organism evidence="9 10">
    <name type="scientific">Emticicia aquatica</name>
    <dbReference type="NCBI Taxonomy" id="1681835"/>
    <lineage>
        <taxon>Bacteria</taxon>
        <taxon>Pseudomonadati</taxon>
        <taxon>Bacteroidota</taxon>
        <taxon>Cytophagia</taxon>
        <taxon>Cytophagales</taxon>
        <taxon>Leadbetterellaceae</taxon>
        <taxon>Emticicia</taxon>
    </lineage>
</organism>
<evidence type="ECO:0000259" key="8">
    <source>
        <dbReference type="PROSITE" id="PS50113"/>
    </source>
</evidence>
<keyword evidence="5" id="KW-0418">Kinase</keyword>
<dbReference type="SUPFAM" id="SSF55781">
    <property type="entry name" value="GAF domain-like"/>
    <property type="match status" value="2"/>
</dbReference>
<feature type="transmembrane region" description="Helical" evidence="6">
    <location>
        <begin position="7"/>
        <end position="25"/>
    </location>
</feature>
<feature type="domain" description="PAC" evidence="8">
    <location>
        <begin position="954"/>
        <end position="1005"/>
    </location>
</feature>
<dbReference type="InterPro" id="IPR013656">
    <property type="entry name" value="PAS_4"/>
</dbReference>
<dbReference type="SMART" id="SM00086">
    <property type="entry name" value="PAC"/>
    <property type="match status" value="9"/>
</dbReference>
<feature type="transmembrane region" description="Helical" evidence="6">
    <location>
        <begin position="182"/>
        <end position="200"/>
    </location>
</feature>
<dbReference type="InterPro" id="IPR013655">
    <property type="entry name" value="PAS_fold_3"/>
</dbReference>
<dbReference type="Pfam" id="PF08448">
    <property type="entry name" value="PAS_4"/>
    <property type="match status" value="1"/>
</dbReference>
<feature type="domain" description="PAC" evidence="8">
    <location>
        <begin position="1654"/>
        <end position="1706"/>
    </location>
</feature>
<evidence type="ECO:0000259" key="7">
    <source>
        <dbReference type="PROSITE" id="PS50112"/>
    </source>
</evidence>
<keyword evidence="4" id="KW-0808">Transferase</keyword>
<dbReference type="Pfam" id="PF06580">
    <property type="entry name" value="His_kinase"/>
    <property type="match status" value="1"/>
</dbReference>
<dbReference type="PANTHER" id="PTHR43304">
    <property type="entry name" value="PHYTOCHROME-LIKE PROTEIN CPH1"/>
    <property type="match status" value="1"/>
</dbReference>
<feature type="domain" description="PAC" evidence="8">
    <location>
        <begin position="1782"/>
        <end position="1834"/>
    </location>
</feature>
<dbReference type="PROSITE" id="PS50112">
    <property type="entry name" value="PAS"/>
    <property type="match status" value="6"/>
</dbReference>
<dbReference type="InterPro" id="IPR001610">
    <property type="entry name" value="PAC"/>
</dbReference>
<keyword evidence="3" id="KW-0597">Phosphoprotein</keyword>
<keyword evidence="10" id="KW-1185">Reference proteome</keyword>
<dbReference type="Gene3D" id="3.30.450.40">
    <property type="match status" value="2"/>
</dbReference>
<name>A0ABM9AT91_9BACT</name>
<comment type="caution">
    <text evidence="9">The sequence shown here is derived from an EMBL/GenBank/DDBJ whole genome shotgun (WGS) entry which is preliminary data.</text>
</comment>
<evidence type="ECO:0000313" key="9">
    <source>
        <dbReference type="EMBL" id="CAH0996517.1"/>
    </source>
</evidence>
<comment type="catalytic activity">
    <reaction evidence="1">
        <text>ATP + protein L-histidine = ADP + protein N-phospho-L-histidine.</text>
        <dbReference type="EC" id="2.7.13.3"/>
    </reaction>
</comment>
<feature type="domain" description="PAS" evidence="7">
    <location>
        <begin position="1835"/>
        <end position="1908"/>
    </location>
</feature>
<dbReference type="InterPro" id="IPR029016">
    <property type="entry name" value="GAF-like_dom_sf"/>
</dbReference>
<feature type="domain" description="PAC" evidence="8">
    <location>
        <begin position="519"/>
        <end position="570"/>
    </location>
</feature>
<dbReference type="SUPFAM" id="SSF55785">
    <property type="entry name" value="PYP-like sensor domain (PAS domain)"/>
    <property type="match status" value="11"/>
</dbReference>
<protein>
    <recommendedName>
        <fullName evidence="2">histidine kinase</fullName>
        <ecNumber evidence="2">2.7.13.3</ecNumber>
    </recommendedName>
</protein>
<dbReference type="EMBL" id="CAKLPY010000002">
    <property type="protein sequence ID" value="CAH0996517.1"/>
    <property type="molecule type" value="Genomic_DNA"/>
</dbReference>
<feature type="domain" description="PAC" evidence="8">
    <location>
        <begin position="1535"/>
        <end position="1587"/>
    </location>
</feature>
<dbReference type="EC" id="2.7.13.3" evidence="2"/>
<feature type="transmembrane region" description="Helical" evidence="6">
    <location>
        <begin position="50"/>
        <end position="68"/>
    </location>
</feature>
<feature type="transmembrane region" description="Helical" evidence="6">
    <location>
        <begin position="155"/>
        <end position="175"/>
    </location>
</feature>
<dbReference type="SMART" id="SM00091">
    <property type="entry name" value="PAS"/>
    <property type="match status" value="9"/>
</dbReference>
<accession>A0ABM9AT91</accession>
<dbReference type="InterPro" id="IPR000014">
    <property type="entry name" value="PAS"/>
</dbReference>
<dbReference type="SUPFAM" id="SSF55874">
    <property type="entry name" value="ATPase domain of HSP90 chaperone/DNA topoisomerase II/histidine kinase"/>
    <property type="match status" value="1"/>
</dbReference>
<evidence type="ECO:0000256" key="1">
    <source>
        <dbReference type="ARBA" id="ARBA00000085"/>
    </source>
</evidence>
<keyword evidence="6" id="KW-0472">Membrane</keyword>
<evidence type="ECO:0000256" key="2">
    <source>
        <dbReference type="ARBA" id="ARBA00012438"/>
    </source>
</evidence>
<keyword evidence="6" id="KW-0812">Transmembrane</keyword>
<feature type="domain" description="PAS" evidence="7">
    <location>
        <begin position="1152"/>
        <end position="1189"/>
    </location>
</feature>
<feature type="transmembrane region" description="Helical" evidence="6">
    <location>
        <begin position="105"/>
        <end position="125"/>
    </location>
</feature>
<reference evidence="9" key="1">
    <citation type="submission" date="2021-12" db="EMBL/GenBank/DDBJ databases">
        <authorList>
            <person name="Rodrigo-Torres L."/>
            <person name="Arahal R. D."/>
            <person name="Lucena T."/>
        </authorList>
    </citation>
    <scope>NUCLEOTIDE SEQUENCE</scope>
    <source>
        <strain evidence="9">CECT 8858</strain>
    </source>
</reference>
<evidence type="ECO:0000313" key="10">
    <source>
        <dbReference type="Proteomes" id="UP000837932"/>
    </source>
</evidence>
<keyword evidence="6" id="KW-1133">Transmembrane helix</keyword>
<sequence length="2187" mass="251606">MSSIVQNFSFSVIVSVSLVVIFYLMKNSYSKYSHLHVNNIEDLSKHHFRYILYFWAVGIFVPASELCIEIFKVREKSDLIANLVIGAICLGIGFGSRYSDFLKRNLHHFFLGFFITYNLLIIYKIAYAPMDFLNLAEFSIINMTSYYVFYNAKNFYIYFSSINAILLTFVFSKLISAKDYIIYFNSSFISFTINYVIHFIDLSTKENLFFAYNFVNKGNLLVIGIDNEGTITFVSDNVKETLGYDKEEWIGKNWNADIAKDIETTIIDGVETQKMKVKNGDYKFLDWHEEVFNDSLSLKVGRDISEIKQSETQLRRTNSRLNSLLSNIGDLVFVIDTNYFFKEYYQSENENDLLLPASAFIGKTIFDIGFPEDALNAIKVAVDTTIKTNKKSSAEYALTLPHGKQWFNVVVSTLSDEEGTPIEVICIARNITESKLSEIELKRTKETLEQTNRVALVGGWEFDIKEQKLRTSDITKSIYEVSADTTSDFQGAIQYFKEGENRDAIKKALDDCIKLGIPYDLELEIITAKGNSRWVRAKGAAEFVNNQCSRIYGTVQDIEEQVNAKNALIQSEEKLRFISNNISDVVIVFEKDKVVYLSPAHEKQFGYSAEEAISIAENNIFDFFHPDDHQLLDDVYGQAIQKQMPSLTYISRFLHKNGHYVWREDSVNLIYDKDGSPLMRIVSARDISERKAAEIAKQQRQERRLLQNTILLGISTTPYDESGFWEKGIQTITEAAANGIGVSRVSIWTYTKDQIESVDLFNRESSQHSSGEVIIASQFPTYFEGLKKGLAIVASDALTHKYTRELAESYLKPLSIKSILDVPVRVNGKLEGVICWEQTNEAKIWTEEDISFARSIADIISLGIEADKRRKAEAELNQTKEILEQTSIIARIGSWEIDLINKDFYLSDINKVILEAPLSFKLELDDALNYYKEGESRDKIASAIYKCIKDGTSFDIEVQIITLNGTEKWVRAIGQAEFSQGQCKRLYGTFQDIDEQVQLNQIVRDKEQQYRTLIANISTVTFRCLNDEHWTMIFISDAIKHLTGYDASDFINNQVRSYISIVHPDDKSFAALPFVGNLLEEYSIEYRILDINNNIIWVNEKGTRYFDENENRFLLDGIITNITERKTTEIAIKKSYEDLKNAQGKLLEIQLEQEKFVNLIKYSDAFIALSDMKGNVIFLNEKAKNMSGFGDSYQQTTAFQYHTDKSANLLRNVVIPYIFKDGMWKGELDIVHSKTKEIRYTDATVFLIKDPLTEKAFTVATIQIDITERKKAEEKLIENQHLLLYKSEILAAIAKTTEKLLISKNIKETLKETFRLIGEAVNVDRVYFFENDLKTNLISQSVEWVKDSISSQMNNPLTHNLSFEDISFYTEPLLQNKIFQKTFSGLNNPKITKRWESQSILSALLLPIFIKNQFHGFIGFDDCTNEQIWSEEKINILQSLATNIANAFERIKNEAIIEESEGNFRQLTETIQDVFLLYDVVNDKCLYVSPSCKKVLEADQEYFYTQNNYIQDFLSEEYQTFGFTILGKLRQDNIAEGEFIIKTKDNQEKWIQQKAFGIRNKSGELVRISSVFTDITERKLIQNQIKQLSIVAEKITTGVLIADIEGRVIWANQGFLEMLEIPLEELINKRPRNLFNPQNRELNDQIDIMNGYNFTLELEVETYKKNKKWIEVNNTVIKDDEGVIIQQVEVVTDITERKKVEKKLVEERKLLRAIIDNIPINIYVKDRSAKKILSNKTDVNYAGYKEESDVIGKMDFDLYDAKSAQESFDLDMEVMSSKQAKIAFESLHKRKNGDISWLLISKIPLKNELDEVTSMVGISIDITERKKSQQLLQESQQKLTGILNSLDEVVWAISVPDYKLLFVSKSFEKVYGKTAREWRRNFNIWKEAIHPEDRVIAEKIEHDVINYGTAHGIYRIIDAHGNLKWLENATKMVKNEKDKAFMIIGITTDITDKKIAEQALIKANKLTEAANKSKAELELRALQMQMNPHFVFNALNSIQSYVMNQDTFTANSYLSKFARLIRLFLDSSRSKFITLAEEINLLTLYIELENIRFDNKFDFEITIEPNVSKYIEIPTMILQPFVENAINHGLRYKLTKGFLSIRFYSELGYLICKIEDNGVGRKNAERIQTKSSKGYQSQGLKITAERLLAYNKINDANIVFSVNDKIRNAEDPNAEVGTVIEIRFPEN</sequence>
<dbReference type="InterPro" id="IPR010559">
    <property type="entry name" value="Sig_transdc_His_kin_internal"/>
</dbReference>
<dbReference type="Pfam" id="PF08447">
    <property type="entry name" value="PAS_3"/>
    <property type="match status" value="4"/>
</dbReference>
<feature type="domain" description="PAC" evidence="8">
    <location>
        <begin position="647"/>
        <end position="699"/>
    </location>
</feature>
<dbReference type="Proteomes" id="UP000837932">
    <property type="component" value="Unassembled WGS sequence"/>
</dbReference>
<dbReference type="InterPro" id="IPR000700">
    <property type="entry name" value="PAS-assoc_C"/>
</dbReference>